<reference evidence="6" key="1">
    <citation type="submission" date="2016-10" db="EMBL/GenBank/DDBJ databases">
        <authorList>
            <person name="Varghese N."/>
        </authorList>
    </citation>
    <scope>NUCLEOTIDE SEQUENCE [LARGE SCALE GENOMIC DNA]</scope>
    <source>
        <strain evidence="6">DSM 12489</strain>
    </source>
</reference>
<feature type="domain" description="SUF system FeS cluster assembly SufBD N-terminal" evidence="3">
    <location>
        <begin position="72"/>
        <end position="158"/>
    </location>
</feature>
<dbReference type="PANTHER" id="PTHR30508">
    <property type="entry name" value="FES CLUSTER ASSEMBLY PROTEIN SUF"/>
    <property type="match status" value="1"/>
</dbReference>
<feature type="domain" description="SUF system FeS cluster assembly SufBD core" evidence="2">
    <location>
        <begin position="166"/>
        <end position="397"/>
    </location>
</feature>
<dbReference type="EMBL" id="FNOJ01000003">
    <property type="protein sequence ID" value="SDW21138.1"/>
    <property type="molecule type" value="Genomic_DNA"/>
</dbReference>
<name>A0A1H2RPD6_9BACL</name>
<keyword evidence="6" id="KW-1185">Reference proteome</keyword>
<dbReference type="InterPro" id="IPR000825">
    <property type="entry name" value="SUF_FeS_clus_asmbl_SufBD_core"/>
</dbReference>
<dbReference type="InterPro" id="IPR037284">
    <property type="entry name" value="SUF_FeS_clus_asmbl_SufBD_sf"/>
</dbReference>
<dbReference type="RefSeq" id="WP_074691790.1">
    <property type="nucleotide sequence ID" value="NZ_BSRA01000006.1"/>
</dbReference>
<sequence>MSEVNTAVSHVHRVAQALGEPSSLLALREAAWRTFQELPQPYVEKTDLRKLTWETGTFSEQVGKVPAEVQAYIDRLQHSYALFVDGLPVDLRLTEEAKAAGVTYCTIHEAPEKAEALWKAHFGTVVTANENKWTALNQALFAGGVFLYAPKGTHIDAPFETVYVWTGGESGAYSRSLVVAAELADIQYAETVFAATTGAKVVNSHVLEIVALADSRVQVSTADAFHRGPTHFVTRRARVGKDAHVLWTVADTSDGLCVELVENELAGAGAKGLARVVGLGHGRAHVDLTASMRHVGRHTESEIVMHGALRDKANTIFRSRTEIVKGAVGAGSEQHDRMIMIDGTARADAIPMLLIDENDVQRCGHAASVGKIDPTQVYYLMSRGIPKSIAVQMIIWGYLHDTVEALASDPMRELVVARIERELSR</sequence>
<evidence type="ECO:0000313" key="6">
    <source>
        <dbReference type="Proteomes" id="UP000182589"/>
    </source>
</evidence>
<dbReference type="InterPro" id="IPR055346">
    <property type="entry name" value="Fe-S_cluster_assembly_SufBD"/>
</dbReference>
<dbReference type="Proteomes" id="UP001157137">
    <property type="component" value="Unassembled WGS sequence"/>
</dbReference>
<reference evidence="4" key="3">
    <citation type="submission" date="2023-02" db="EMBL/GenBank/DDBJ databases">
        <title>Proposal of a novel subspecies: Alicyclobacillus hesperidum subspecies aegle.</title>
        <authorList>
            <person name="Goto K."/>
            <person name="Fujii T."/>
            <person name="Yasui K."/>
            <person name="Mochida K."/>
            <person name="Kato-Tanaka Y."/>
            <person name="Morohoshi S."/>
            <person name="An S.Y."/>
            <person name="Kasai H."/>
            <person name="Yokota A."/>
        </authorList>
    </citation>
    <scope>NUCLEOTIDE SEQUENCE</scope>
    <source>
        <strain evidence="4">DSM 12766</strain>
    </source>
</reference>
<comment type="similarity">
    <text evidence="1">Belongs to the iron-sulfur cluster assembly SufBD family.</text>
</comment>
<dbReference type="STRING" id="89784.SAMN04489725_10382"/>
<protein>
    <submittedName>
        <fullName evidence="4">FeS cluster assembly protein SufD</fullName>
    </submittedName>
    <submittedName>
        <fullName evidence="5">Iron-regulated ABC transporter permease protein SufD</fullName>
    </submittedName>
</protein>
<accession>A0A1H2RPD6</accession>
<evidence type="ECO:0000259" key="3">
    <source>
        <dbReference type="Pfam" id="PF19295"/>
    </source>
</evidence>
<dbReference type="PANTHER" id="PTHR30508:SF1">
    <property type="entry name" value="UPF0051 PROTEIN ABCI8, CHLOROPLASTIC-RELATED"/>
    <property type="match status" value="1"/>
</dbReference>
<dbReference type="Pfam" id="PF19295">
    <property type="entry name" value="SufBD_N"/>
    <property type="match status" value="1"/>
</dbReference>
<dbReference type="AlphaFoldDB" id="A0A1H2RPD6"/>
<gene>
    <name evidence="4" type="primary">sufD</name>
    <name evidence="4" type="ORF">Heshes_12120</name>
    <name evidence="5" type="ORF">SAMN04489725_10382</name>
</gene>
<reference evidence="5" key="2">
    <citation type="submission" date="2016-10" db="EMBL/GenBank/DDBJ databases">
        <authorList>
            <person name="de Groot N.N."/>
        </authorList>
    </citation>
    <scope>NUCLEOTIDE SEQUENCE [LARGE SCALE GENOMIC DNA]</scope>
    <source>
        <strain evidence="5">DSM 12489</strain>
    </source>
</reference>
<dbReference type="Proteomes" id="UP000182589">
    <property type="component" value="Unassembled WGS sequence"/>
</dbReference>
<dbReference type="Pfam" id="PF01458">
    <property type="entry name" value="SUFBD_core"/>
    <property type="match status" value="1"/>
</dbReference>
<evidence type="ECO:0000313" key="4">
    <source>
        <dbReference type="EMBL" id="GLV13528.1"/>
    </source>
</evidence>
<dbReference type="GO" id="GO:0016226">
    <property type="term" value="P:iron-sulfur cluster assembly"/>
    <property type="evidence" value="ECO:0007669"/>
    <property type="project" value="InterPro"/>
</dbReference>
<dbReference type="EMBL" id="BSRA01000006">
    <property type="protein sequence ID" value="GLV13528.1"/>
    <property type="molecule type" value="Genomic_DNA"/>
</dbReference>
<proteinExistence type="inferred from homology"/>
<organism evidence="5 6">
    <name type="scientific">Alicyclobacillus hesperidum</name>
    <dbReference type="NCBI Taxonomy" id="89784"/>
    <lineage>
        <taxon>Bacteria</taxon>
        <taxon>Bacillati</taxon>
        <taxon>Bacillota</taxon>
        <taxon>Bacilli</taxon>
        <taxon>Bacillales</taxon>
        <taxon>Alicyclobacillaceae</taxon>
        <taxon>Alicyclobacillus</taxon>
    </lineage>
</organism>
<dbReference type="SUPFAM" id="SSF101960">
    <property type="entry name" value="Stabilizer of iron transporter SufD"/>
    <property type="match status" value="1"/>
</dbReference>
<evidence type="ECO:0000313" key="5">
    <source>
        <dbReference type="EMBL" id="SDW21138.1"/>
    </source>
</evidence>
<evidence type="ECO:0000259" key="2">
    <source>
        <dbReference type="Pfam" id="PF01458"/>
    </source>
</evidence>
<evidence type="ECO:0000256" key="1">
    <source>
        <dbReference type="ARBA" id="ARBA00043967"/>
    </source>
</evidence>
<dbReference type="InterPro" id="IPR045595">
    <property type="entry name" value="SufBD_N"/>
</dbReference>